<organism evidence="15 16">
    <name type="scientific">Caenorhabditis briggsae</name>
    <dbReference type="NCBI Taxonomy" id="6238"/>
    <lineage>
        <taxon>Eukaryota</taxon>
        <taxon>Metazoa</taxon>
        <taxon>Ecdysozoa</taxon>
        <taxon>Nematoda</taxon>
        <taxon>Chromadorea</taxon>
        <taxon>Rhabditida</taxon>
        <taxon>Rhabditina</taxon>
        <taxon>Rhabditomorpha</taxon>
        <taxon>Rhabditoidea</taxon>
        <taxon>Rhabditidae</taxon>
        <taxon>Peloderinae</taxon>
        <taxon>Caenorhabditis</taxon>
    </lineage>
</organism>
<dbReference type="InterPro" id="IPR006797">
    <property type="entry name" value="PRELI/MSF1_dom"/>
</dbReference>
<proteinExistence type="inferred from homology"/>
<dbReference type="PROSITE" id="PS50904">
    <property type="entry name" value="PRELI_MSF1"/>
    <property type="match status" value="1"/>
</dbReference>
<sequence length="686" mass="77380">MKLWDSPCTSFPYSFDEVVSAFWDRYPNSHAKHILSEDVLERQITDNTIVTKKLIIKQGSSILKRVPRWISRMTDIRVVPVIEESVYDRVSKKLVTYTRNVSHLSLFELHERCVYKPSEDQHHPALLTDVLRSVTVSIDCGRMSSVYEQVLLMGFKKSINNTTKGMFEKLEEKFGVKHLANEKMKLIKEKIIKSSSNLVTHVKARRQQSSCFQKLDWSLILAMANTINRLITIVSVLSLLHCAYSAAQHRFYLRLTEQPFVNLPFDVVFQTSISLVALIYGTSFIANPFQYIKKDQHHDRTCDEALNCPSFITFDNRAKAMSPEFAVIRSLKQQQRQRQCSSQGTHSGRVSEVNHSSEDSDSQEYRSPDFNNIPGARVPKSMPKSSRVLEISQTQANDAFRTCLDMIKKQDVDSYQAILTMNKKAQPEIVALNALNVELASIRDKVDTRKGDTSAMYRLQFWKDAISSIYGISPLPVPRQPVAIALCSFASSANPDLLLKLVETRQSTIGDRQFSDINALCDYGKSTIGSLLCLQIDALARSSTQTKVFPMTYDVAKGLGAAYAIANIIRATHPLLARGIVLLPADVMSLNGATPDSLYKKKKLDESVGMTKDLVNEAKRLLADARRQIDQVPKAVRPALAATGATTDYIIKTVEKNKYDIYSPHLQRQNPLLLWSLLVKNLCSKF</sequence>
<gene>
    <name evidence="15" type="ORF">L3Y34_018215</name>
</gene>
<evidence type="ECO:0000256" key="8">
    <source>
        <dbReference type="ARBA" id="ARBA00022824"/>
    </source>
</evidence>
<feature type="domain" description="PRELI/MSF1" evidence="14">
    <location>
        <begin position="1"/>
        <end position="178"/>
    </location>
</feature>
<dbReference type="Pfam" id="PF10270">
    <property type="entry name" value="MMgT"/>
    <property type="match status" value="1"/>
</dbReference>
<accession>A0AAE9DL78</accession>
<keyword evidence="10" id="KW-0496">Mitochondrion</keyword>
<keyword evidence="6" id="KW-0812">Transmembrane</keyword>
<keyword evidence="8" id="KW-0256">Endoplasmic reticulum</keyword>
<comment type="similarity">
    <text evidence="4">Belongs to the membrane magnesium transporter (TC 1.A.67) family.</text>
</comment>
<dbReference type="InterPro" id="IPR008949">
    <property type="entry name" value="Isoprenoid_synthase_dom_sf"/>
</dbReference>
<reference evidence="15 16" key="1">
    <citation type="submission" date="2022-05" db="EMBL/GenBank/DDBJ databases">
        <title>Chromosome-level reference genomes for two strains of Caenorhabditis briggsae: an improved platform for comparative genomics.</title>
        <authorList>
            <person name="Stevens L."/>
            <person name="Andersen E.C."/>
        </authorList>
    </citation>
    <scope>NUCLEOTIDE SEQUENCE [LARGE SCALE GENOMIC DNA]</scope>
    <source>
        <strain evidence="15">QX1410_ONT</strain>
        <tissue evidence="15">Whole-organism</tissue>
    </source>
</reference>
<evidence type="ECO:0000256" key="13">
    <source>
        <dbReference type="SAM" id="MobiDB-lite"/>
    </source>
</evidence>
<dbReference type="SUPFAM" id="SSF48576">
    <property type="entry name" value="Terpenoid synthases"/>
    <property type="match status" value="1"/>
</dbReference>
<comment type="similarity">
    <text evidence="12">Belongs to the NDUFAF6 family.</text>
</comment>
<feature type="region of interest" description="Disordered" evidence="13">
    <location>
        <begin position="335"/>
        <end position="386"/>
    </location>
</feature>
<dbReference type="PANTHER" id="PTHR21181:SF7">
    <property type="entry name" value="ER MEMBRANE PROTEIN COMPLEX SUBUNIT 5"/>
    <property type="match status" value="1"/>
</dbReference>
<evidence type="ECO:0000256" key="6">
    <source>
        <dbReference type="ARBA" id="ARBA00022692"/>
    </source>
</evidence>
<dbReference type="Pfam" id="PF00494">
    <property type="entry name" value="SQS_PSY"/>
    <property type="match status" value="1"/>
</dbReference>
<dbReference type="GO" id="GO:0005789">
    <property type="term" value="C:endoplasmic reticulum membrane"/>
    <property type="evidence" value="ECO:0007669"/>
    <property type="project" value="UniProtKB-SubCell"/>
</dbReference>
<dbReference type="PANTHER" id="PTHR21181">
    <property type="match status" value="1"/>
</dbReference>
<keyword evidence="11" id="KW-0472">Membrane</keyword>
<evidence type="ECO:0000256" key="10">
    <source>
        <dbReference type="ARBA" id="ARBA00023128"/>
    </source>
</evidence>
<dbReference type="InterPro" id="IPR002060">
    <property type="entry name" value="Squ/phyt_synthse"/>
</dbReference>
<protein>
    <recommendedName>
        <fullName evidence="14">PRELI/MSF1 domain-containing protein</fullName>
    </recommendedName>
</protein>
<evidence type="ECO:0000256" key="5">
    <source>
        <dbReference type="ARBA" id="ARBA00011276"/>
    </source>
</evidence>
<dbReference type="GO" id="GO:0005743">
    <property type="term" value="C:mitochondrial inner membrane"/>
    <property type="evidence" value="ECO:0007669"/>
    <property type="project" value="UniProtKB-SubCell"/>
</dbReference>
<dbReference type="Proteomes" id="UP000827892">
    <property type="component" value="Chromosome II"/>
</dbReference>
<name>A0AAE9DL78_CAEBR</name>
<dbReference type="InterPro" id="IPR018937">
    <property type="entry name" value="MMgT"/>
</dbReference>
<evidence type="ECO:0000313" key="16">
    <source>
        <dbReference type="Proteomes" id="UP000827892"/>
    </source>
</evidence>
<evidence type="ECO:0000256" key="1">
    <source>
        <dbReference type="ARBA" id="ARBA00004273"/>
    </source>
</evidence>
<comment type="subunit">
    <text evidence="5">Component of the ER membrane protein complex (EMC).</text>
</comment>
<dbReference type="FunFam" id="1.10.600.10:FF:000058">
    <property type="entry name" value="Protein CBG02872"/>
    <property type="match status" value="1"/>
</dbReference>
<evidence type="ECO:0000256" key="12">
    <source>
        <dbReference type="ARBA" id="ARBA00038273"/>
    </source>
</evidence>
<keyword evidence="7" id="KW-0999">Mitochondrion inner membrane</keyword>
<evidence type="ECO:0000256" key="3">
    <source>
        <dbReference type="ARBA" id="ARBA00004520"/>
    </source>
</evidence>
<dbReference type="Gene3D" id="1.10.600.10">
    <property type="entry name" value="Farnesyl Diphosphate Synthase"/>
    <property type="match status" value="1"/>
</dbReference>
<feature type="compositionally biased region" description="Basic and acidic residues" evidence="13">
    <location>
        <begin position="355"/>
        <end position="367"/>
    </location>
</feature>
<evidence type="ECO:0000256" key="11">
    <source>
        <dbReference type="ARBA" id="ARBA00023136"/>
    </source>
</evidence>
<comment type="subcellular location">
    <subcellularLocation>
        <location evidence="3">Early endosome membrane</location>
        <topology evidence="3">Multi-pass membrane protein</topology>
    </subcellularLocation>
    <subcellularLocation>
        <location evidence="2">Endoplasmic reticulum membrane</location>
        <topology evidence="2">Multi-pass membrane protein</topology>
    </subcellularLocation>
    <subcellularLocation>
        <location evidence="1">Mitochondrion inner membrane</location>
    </subcellularLocation>
</comment>
<keyword evidence="9" id="KW-1133">Transmembrane helix</keyword>
<evidence type="ECO:0000256" key="7">
    <source>
        <dbReference type="ARBA" id="ARBA00022792"/>
    </source>
</evidence>
<evidence type="ECO:0000259" key="14">
    <source>
        <dbReference type="PROSITE" id="PS50904"/>
    </source>
</evidence>
<dbReference type="EMBL" id="CP090892">
    <property type="protein sequence ID" value="ULU06176.1"/>
    <property type="molecule type" value="Genomic_DNA"/>
</dbReference>
<dbReference type="AlphaFoldDB" id="A0AAE9DL78"/>
<dbReference type="Pfam" id="PF04707">
    <property type="entry name" value="PRELI"/>
    <property type="match status" value="1"/>
</dbReference>
<evidence type="ECO:0000313" key="15">
    <source>
        <dbReference type="EMBL" id="ULU06176.1"/>
    </source>
</evidence>
<evidence type="ECO:0000256" key="9">
    <source>
        <dbReference type="ARBA" id="ARBA00022989"/>
    </source>
</evidence>
<evidence type="ECO:0000256" key="4">
    <source>
        <dbReference type="ARBA" id="ARBA00006109"/>
    </source>
</evidence>
<evidence type="ECO:0000256" key="2">
    <source>
        <dbReference type="ARBA" id="ARBA00004477"/>
    </source>
</evidence>
<dbReference type="GO" id="GO:0031901">
    <property type="term" value="C:early endosome membrane"/>
    <property type="evidence" value="ECO:0007669"/>
    <property type="project" value="UniProtKB-SubCell"/>
</dbReference>